<sequence length="119" mass="13749">MAKYFVDCVEEVGGCPSLLRTDCGTENVVIAGVQSFLRAECDDDLAGEKAHCYGPSTGNQWIEAWWSYYCRSCLTWWITFFKDLMDRGVFLPGNTLHQEFLWFCFAELIQQDLDFVKIH</sequence>
<keyword evidence="3" id="KW-1185">Reference proteome</keyword>
<dbReference type="EMBL" id="CALNXJ010000043">
    <property type="protein sequence ID" value="CAH3147434.1"/>
    <property type="molecule type" value="Genomic_DNA"/>
</dbReference>
<dbReference type="Pfam" id="PF24764">
    <property type="entry name" value="rva_4"/>
    <property type="match status" value="1"/>
</dbReference>
<evidence type="ECO:0000313" key="3">
    <source>
        <dbReference type="Proteomes" id="UP001159428"/>
    </source>
</evidence>
<dbReference type="PANTHER" id="PTHR46791">
    <property type="entry name" value="EXPRESSED PROTEIN"/>
    <property type="match status" value="1"/>
</dbReference>
<gene>
    <name evidence="2" type="ORF">PMEA_00023398</name>
</gene>
<protein>
    <recommendedName>
        <fullName evidence="1">Integrase core domain-containing protein</fullName>
    </recommendedName>
</protein>
<comment type="caution">
    <text evidence="2">The sequence shown here is derived from an EMBL/GenBank/DDBJ whole genome shotgun (WGS) entry which is preliminary data.</text>
</comment>
<dbReference type="Proteomes" id="UP001159428">
    <property type="component" value="Unassembled WGS sequence"/>
</dbReference>
<dbReference type="AlphaFoldDB" id="A0AAU9XH12"/>
<reference evidence="2 3" key="1">
    <citation type="submission" date="2022-05" db="EMBL/GenBank/DDBJ databases">
        <authorList>
            <consortium name="Genoscope - CEA"/>
            <person name="William W."/>
        </authorList>
    </citation>
    <scope>NUCLEOTIDE SEQUENCE [LARGE SCALE GENOMIC DNA]</scope>
</reference>
<proteinExistence type="predicted"/>
<evidence type="ECO:0000259" key="1">
    <source>
        <dbReference type="Pfam" id="PF24764"/>
    </source>
</evidence>
<evidence type="ECO:0000313" key="2">
    <source>
        <dbReference type="EMBL" id="CAH3147434.1"/>
    </source>
</evidence>
<feature type="domain" description="Integrase core" evidence="1">
    <location>
        <begin position="3"/>
        <end position="115"/>
    </location>
</feature>
<accession>A0AAU9XH12</accession>
<name>A0AAU9XH12_9CNID</name>
<organism evidence="2 3">
    <name type="scientific">Pocillopora meandrina</name>
    <dbReference type="NCBI Taxonomy" id="46732"/>
    <lineage>
        <taxon>Eukaryota</taxon>
        <taxon>Metazoa</taxon>
        <taxon>Cnidaria</taxon>
        <taxon>Anthozoa</taxon>
        <taxon>Hexacorallia</taxon>
        <taxon>Scleractinia</taxon>
        <taxon>Astrocoeniina</taxon>
        <taxon>Pocilloporidae</taxon>
        <taxon>Pocillopora</taxon>
    </lineage>
</organism>
<dbReference type="PANTHER" id="PTHR46791:SF5">
    <property type="entry name" value="CLR5 DOMAIN-CONTAINING PROTEIN-RELATED"/>
    <property type="match status" value="1"/>
</dbReference>
<dbReference type="InterPro" id="IPR058913">
    <property type="entry name" value="Integrase_dom_put"/>
</dbReference>